<sequence>MPIFAVDSDALVAQSANVRATGDRIQADSDTMLAQLLELQAVWQGSAAAGFQSVMDQWRAAQLAIQESLASIGQALSVAGMQYAEAEQASAGMFR</sequence>
<dbReference type="Pfam" id="PF06013">
    <property type="entry name" value="WXG100"/>
    <property type="match status" value="1"/>
</dbReference>
<dbReference type="AlphaFoldDB" id="A0A9W6H3U5"/>
<evidence type="ECO:0000313" key="2">
    <source>
        <dbReference type="EMBL" id="GLJ61851.1"/>
    </source>
</evidence>
<dbReference type="Proteomes" id="UP001142462">
    <property type="component" value="Unassembled WGS sequence"/>
</dbReference>
<reference evidence="2" key="2">
    <citation type="submission" date="2023-01" db="EMBL/GenBank/DDBJ databases">
        <authorList>
            <person name="Sun Q."/>
            <person name="Evtushenko L."/>
        </authorList>
    </citation>
    <scope>NUCLEOTIDE SEQUENCE</scope>
    <source>
        <strain evidence="2">VKM Ac-1020</strain>
    </source>
</reference>
<comment type="similarity">
    <text evidence="1">Belongs to the WXG100 family.</text>
</comment>
<dbReference type="RefSeq" id="WP_271173564.1">
    <property type="nucleotide sequence ID" value="NZ_BSEJ01000009.1"/>
</dbReference>
<proteinExistence type="inferred from homology"/>
<keyword evidence="3" id="KW-1185">Reference proteome</keyword>
<evidence type="ECO:0000256" key="1">
    <source>
        <dbReference type="RuleBase" id="RU362001"/>
    </source>
</evidence>
<dbReference type="EMBL" id="BSEJ01000009">
    <property type="protein sequence ID" value="GLJ61851.1"/>
    <property type="molecule type" value="Genomic_DNA"/>
</dbReference>
<reference evidence="2" key="1">
    <citation type="journal article" date="2014" name="Int. J. Syst. Evol. Microbiol.">
        <title>Complete genome sequence of Corynebacterium casei LMG S-19264T (=DSM 44701T), isolated from a smear-ripened cheese.</title>
        <authorList>
            <consortium name="US DOE Joint Genome Institute (JGI-PGF)"/>
            <person name="Walter F."/>
            <person name="Albersmeier A."/>
            <person name="Kalinowski J."/>
            <person name="Ruckert C."/>
        </authorList>
    </citation>
    <scope>NUCLEOTIDE SEQUENCE</scope>
    <source>
        <strain evidence="2">VKM Ac-1020</strain>
    </source>
</reference>
<dbReference type="InterPro" id="IPR010310">
    <property type="entry name" value="T7SS_ESAT-6-like"/>
</dbReference>
<dbReference type="NCBIfam" id="TIGR03930">
    <property type="entry name" value="WXG100_ESAT6"/>
    <property type="match status" value="1"/>
</dbReference>
<dbReference type="Gene3D" id="1.10.287.1060">
    <property type="entry name" value="ESAT-6-like"/>
    <property type="match status" value="1"/>
</dbReference>
<evidence type="ECO:0000313" key="3">
    <source>
        <dbReference type="Proteomes" id="UP001142462"/>
    </source>
</evidence>
<protein>
    <recommendedName>
        <fullName evidence="1">ESAT-6-like protein</fullName>
    </recommendedName>
</protein>
<comment type="caution">
    <text evidence="2">The sequence shown here is derived from an EMBL/GenBank/DDBJ whole genome shotgun (WGS) entry which is preliminary data.</text>
</comment>
<dbReference type="SUPFAM" id="SSF140453">
    <property type="entry name" value="EsxAB dimer-like"/>
    <property type="match status" value="1"/>
</dbReference>
<name>A0A9W6H3U5_9MICO</name>
<accession>A0A9W6H3U5</accession>
<organism evidence="2 3">
    <name type="scientific">Microbacterium barkeri</name>
    <dbReference type="NCBI Taxonomy" id="33917"/>
    <lineage>
        <taxon>Bacteria</taxon>
        <taxon>Bacillati</taxon>
        <taxon>Actinomycetota</taxon>
        <taxon>Actinomycetes</taxon>
        <taxon>Micrococcales</taxon>
        <taxon>Microbacteriaceae</taxon>
        <taxon>Microbacterium</taxon>
    </lineage>
</organism>
<gene>
    <name evidence="2" type="ORF">GCM10017576_19810</name>
</gene>
<dbReference type="InterPro" id="IPR036689">
    <property type="entry name" value="ESAT-6-like_sf"/>
</dbReference>